<accession>A0A4Y2JLB6</accession>
<comment type="caution">
    <text evidence="1">The sequence shown here is derived from an EMBL/GenBank/DDBJ whole genome shotgun (WGS) entry which is preliminary data.</text>
</comment>
<protein>
    <submittedName>
        <fullName evidence="1">Uncharacterized protein</fullName>
    </submittedName>
</protein>
<dbReference type="Proteomes" id="UP000499080">
    <property type="component" value="Unassembled WGS sequence"/>
</dbReference>
<proteinExistence type="predicted"/>
<keyword evidence="2" id="KW-1185">Reference proteome</keyword>
<reference evidence="1 2" key="1">
    <citation type="journal article" date="2019" name="Sci. Rep.">
        <title>Orb-weaving spider Araneus ventricosus genome elucidates the spidroin gene catalogue.</title>
        <authorList>
            <person name="Kono N."/>
            <person name="Nakamura H."/>
            <person name="Ohtoshi R."/>
            <person name="Moran D.A.P."/>
            <person name="Shinohara A."/>
            <person name="Yoshida Y."/>
            <person name="Fujiwara M."/>
            <person name="Mori M."/>
            <person name="Tomita M."/>
            <person name="Arakawa K."/>
        </authorList>
    </citation>
    <scope>NUCLEOTIDE SEQUENCE [LARGE SCALE GENOMIC DNA]</scope>
</reference>
<organism evidence="1 2">
    <name type="scientific">Araneus ventricosus</name>
    <name type="common">Orbweaver spider</name>
    <name type="synonym">Epeira ventricosa</name>
    <dbReference type="NCBI Taxonomy" id="182803"/>
    <lineage>
        <taxon>Eukaryota</taxon>
        <taxon>Metazoa</taxon>
        <taxon>Ecdysozoa</taxon>
        <taxon>Arthropoda</taxon>
        <taxon>Chelicerata</taxon>
        <taxon>Arachnida</taxon>
        <taxon>Araneae</taxon>
        <taxon>Araneomorphae</taxon>
        <taxon>Entelegynae</taxon>
        <taxon>Araneoidea</taxon>
        <taxon>Araneidae</taxon>
        <taxon>Araneus</taxon>
    </lineage>
</organism>
<gene>
    <name evidence="1" type="ORF">AVEN_197248_1</name>
</gene>
<name>A0A4Y2JLB6_ARAVE</name>
<evidence type="ECO:0000313" key="2">
    <source>
        <dbReference type="Proteomes" id="UP000499080"/>
    </source>
</evidence>
<dbReference type="EMBL" id="BGPR01003647">
    <property type="protein sequence ID" value="GBM90744.1"/>
    <property type="molecule type" value="Genomic_DNA"/>
</dbReference>
<dbReference type="AlphaFoldDB" id="A0A4Y2JLB6"/>
<sequence length="120" mass="13794">MCALIYEHPVCIYSGKGYRVTINNVTPSYNCIRVDMKDRPPRQHSQALKFLHYSLYYDRLMQQPRIKGVRPLCGDGPKEPHHHYCTIELARVSLLIRQPLIHELAAPPSDGVDNGDKGYF</sequence>
<evidence type="ECO:0000313" key="1">
    <source>
        <dbReference type="EMBL" id="GBM90744.1"/>
    </source>
</evidence>